<reference evidence="1" key="1">
    <citation type="journal article" date="2022" name="Int. J. Mol. Sci.">
        <title>Draft Genome of Tanacetum Coccineum: Genomic Comparison of Closely Related Tanacetum-Family Plants.</title>
        <authorList>
            <person name="Yamashiro T."/>
            <person name="Shiraishi A."/>
            <person name="Nakayama K."/>
            <person name="Satake H."/>
        </authorList>
    </citation>
    <scope>NUCLEOTIDE SEQUENCE</scope>
</reference>
<dbReference type="EMBL" id="BQNB010013840">
    <property type="protein sequence ID" value="GJT20850.1"/>
    <property type="molecule type" value="Genomic_DNA"/>
</dbReference>
<reference evidence="1" key="2">
    <citation type="submission" date="2022-01" db="EMBL/GenBank/DDBJ databases">
        <authorList>
            <person name="Yamashiro T."/>
            <person name="Shiraishi A."/>
            <person name="Satake H."/>
            <person name="Nakayama K."/>
        </authorList>
    </citation>
    <scope>NUCLEOTIDE SEQUENCE</scope>
</reference>
<proteinExistence type="predicted"/>
<organism evidence="1 2">
    <name type="scientific">Tanacetum coccineum</name>
    <dbReference type="NCBI Taxonomy" id="301880"/>
    <lineage>
        <taxon>Eukaryota</taxon>
        <taxon>Viridiplantae</taxon>
        <taxon>Streptophyta</taxon>
        <taxon>Embryophyta</taxon>
        <taxon>Tracheophyta</taxon>
        <taxon>Spermatophyta</taxon>
        <taxon>Magnoliopsida</taxon>
        <taxon>eudicotyledons</taxon>
        <taxon>Gunneridae</taxon>
        <taxon>Pentapetalae</taxon>
        <taxon>asterids</taxon>
        <taxon>campanulids</taxon>
        <taxon>Asterales</taxon>
        <taxon>Asteraceae</taxon>
        <taxon>Asteroideae</taxon>
        <taxon>Anthemideae</taxon>
        <taxon>Anthemidinae</taxon>
        <taxon>Tanacetum</taxon>
    </lineage>
</organism>
<protein>
    <submittedName>
        <fullName evidence="1">Uncharacterized protein</fullName>
    </submittedName>
</protein>
<accession>A0ABQ5C131</accession>
<dbReference type="Proteomes" id="UP001151760">
    <property type="component" value="Unassembled WGS sequence"/>
</dbReference>
<evidence type="ECO:0000313" key="2">
    <source>
        <dbReference type="Proteomes" id="UP001151760"/>
    </source>
</evidence>
<name>A0ABQ5C131_9ASTR</name>
<sequence length="185" mass="21406">MPIILGRVLLAIAHTKVDIFKKSVSLEVGYQKVVFKTKNNPNKTLVETVWAIRNEKSVTNDNIMKIYHDLFLYNSKSCIKTNKFNYLLAIDPDIFSYEVEVHESHDKINYGYSKLDQGKPWEIEANEEPNREHNIDLSSVIKLKEHWCKAILQQKGDGHEFWASCDPYNDQCNGGDLLDNTKEKC</sequence>
<evidence type="ECO:0000313" key="1">
    <source>
        <dbReference type="EMBL" id="GJT20850.1"/>
    </source>
</evidence>
<comment type="caution">
    <text evidence="1">The sequence shown here is derived from an EMBL/GenBank/DDBJ whole genome shotgun (WGS) entry which is preliminary data.</text>
</comment>
<gene>
    <name evidence="1" type="ORF">Tco_0890787</name>
</gene>
<keyword evidence="2" id="KW-1185">Reference proteome</keyword>